<gene>
    <name evidence="4" type="ORF">AWC29_21075</name>
    <name evidence="3" type="ORF">BN973_02568</name>
</gene>
<evidence type="ECO:0000256" key="2">
    <source>
        <dbReference type="SAM" id="Phobius"/>
    </source>
</evidence>
<feature type="transmembrane region" description="Helical" evidence="2">
    <location>
        <begin position="142"/>
        <end position="171"/>
    </location>
</feature>
<evidence type="ECO:0000256" key="1">
    <source>
        <dbReference type="SAM" id="MobiDB-lite"/>
    </source>
</evidence>
<keyword evidence="2 3" id="KW-0812">Transmembrane</keyword>
<keyword evidence="5" id="KW-1185">Reference proteome</keyword>
<reference evidence="3" key="2">
    <citation type="submission" date="2014-04" db="EMBL/GenBank/DDBJ databases">
        <authorList>
            <person name="Xu Y.W."/>
            <person name="Yang Q."/>
        </authorList>
    </citation>
    <scope>NUCLEOTIDE SEQUENCE</scope>
    <source>
        <strain evidence="3">DSM 44626</strain>
    </source>
</reference>
<feature type="transmembrane region" description="Helical" evidence="2">
    <location>
        <begin position="246"/>
        <end position="279"/>
    </location>
</feature>
<dbReference type="PRINTS" id="PR01217">
    <property type="entry name" value="PRICHEXTENSN"/>
</dbReference>
<evidence type="ECO:0000313" key="3">
    <source>
        <dbReference type="EMBL" id="CDO88204.1"/>
    </source>
</evidence>
<evidence type="ECO:0000313" key="5">
    <source>
        <dbReference type="Proteomes" id="UP000193710"/>
    </source>
</evidence>
<keyword evidence="2" id="KW-1133">Transmembrane helix</keyword>
<feature type="region of interest" description="Disordered" evidence="1">
    <location>
        <begin position="1"/>
        <end position="107"/>
    </location>
</feature>
<sequence length="375" mass="37966">MSQPPEQPADPAEPFGGDQNPPGHSQPPGQTPPGYGAPPPPSPGYGAPPPPPPGYGAPPPPPPGYGPPPGGYNPPPVPPGPPPGSATPPGYGGPPPPPPGYGAPPASYPPPPGFGAYGAPASPQFDVTEALKWAWGKFQQNIAALVVPVLIYVAVITVFALIAALLPMVFGESTTTTYTNSYGETTSGVDIAYGPASIAVMLVGYVLLFIAAIYMHAGVTTGALDIADGKPVTIGTFFRPRNVGSVFVVALLVAAGTVVGSILCIIPGIIFAFLTLFAIPFVVDRSLSPVESIKASIATTRANIGPSLLSWLVQYAVMLVGELLCGVGIIAAIPVAALIQVYTYRKLSGGQIVPLGQPGYPAGPPAGPPPGQQFA</sequence>
<dbReference type="RefSeq" id="WP_036468504.1">
    <property type="nucleotide sequence ID" value="NZ_HG964446.1"/>
</dbReference>
<feature type="transmembrane region" description="Helical" evidence="2">
    <location>
        <begin position="315"/>
        <end position="339"/>
    </location>
</feature>
<dbReference type="STRING" id="47839.BN973_02568"/>
<dbReference type="OrthoDB" id="4829830at2"/>
<accession>A0A024JXD8</accession>
<dbReference type="Proteomes" id="UP000193710">
    <property type="component" value="Unassembled WGS sequence"/>
</dbReference>
<dbReference type="HOGENOM" id="CLU_065990_1_0_11"/>
<name>A0A024JXD8_9MYCO</name>
<feature type="transmembrane region" description="Helical" evidence="2">
    <location>
        <begin position="191"/>
        <end position="214"/>
    </location>
</feature>
<dbReference type="Proteomes" id="UP000028880">
    <property type="component" value="Unassembled WGS sequence"/>
</dbReference>
<protein>
    <submittedName>
        <fullName evidence="3">Proline and glycine rich transmembrane protein</fullName>
    </submittedName>
</protein>
<feature type="compositionally biased region" description="Pro residues" evidence="1">
    <location>
        <begin position="29"/>
        <end position="107"/>
    </location>
</feature>
<evidence type="ECO:0000313" key="4">
    <source>
        <dbReference type="EMBL" id="ORX02331.1"/>
    </source>
</evidence>
<keyword evidence="2" id="KW-0472">Membrane</keyword>
<dbReference type="EMBL" id="HG964446">
    <property type="protein sequence ID" value="CDO88204.1"/>
    <property type="molecule type" value="Genomic_DNA"/>
</dbReference>
<organism evidence="3">
    <name type="scientific">Mycobacterium triplex</name>
    <dbReference type="NCBI Taxonomy" id="47839"/>
    <lineage>
        <taxon>Bacteria</taxon>
        <taxon>Bacillati</taxon>
        <taxon>Actinomycetota</taxon>
        <taxon>Actinomycetes</taxon>
        <taxon>Mycobacteriales</taxon>
        <taxon>Mycobacteriaceae</taxon>
        <taxon>Mycobacterium</taxon>
        <taxon>Mycobacterium simiae complex</taxon>
    </lineage>
</organism>
<proteinExistence type="predicted"/>
<dbReference type="AlphaFoldDB" id="A0A024JXD8"/>
<reference evidence="3" key="1">
    <citation type="journal article" date="2014" name="Genome Announc.">
        <title>Draft Genome Sequence of Mycobacterium triplex DSM 44626.</title>
        <authorList>
            <person name="Sassi M."/>
            <person name="Croce O."/>
            <person name="Robert C."/>
            <person name="Raoult D."/>
            <person name="Drancourt M."/>
        </authorList>
    </citation>
    <scope>NUCLEOTIDE SEQUENCE [LARGE SCALE GENOMIC DNA]</scope>
    <source>
        <strain evidence="3">DSM 44626</strain>
    </source>
</reference>
<dbReference type="EMBL" id="LQPY01000027">
    <property type="protein sequence ID" value="ORX02331.1"/>
    <property type="molecule type" value="Genomic_DNA"/>
</dbReference>
<dbReference type="eggNOG" id="COG5473">
    <property type="taxonomic scope" value="Bacteria"/>
</dbReference>
<reference evidence="4 5" key="3">
    <citation type="submission" date="2016-01" db="EMBL/GenBank/DDBJ databases">
        <title>The new phylogeny of the genus Mycobacterium.</title>
        <authorList>
            <person name="Tarcisio F."/>
            <person name="Conor M."/>
            <person name="Antonella G."/>
            <person name="Elisabetta G."/>
            <person name="Giulia F.S."/>
            <person name="Sara T."/>
            <person name="Anna F."/>
            <person name="Clotilde B."/>
            <person name="Roberto B."/>
            <person name="Veronica D.S."/>
            <person name="Fabio R."/>
            <person name="Monica P."/>
            <person name="Olivier J."/>
            <person name="Enrico T."/>
            <person name="Nicola S."/>
        </authorList>
    </citation>
    <scope>NUCLEOTIDE SEQUENCE [LARGE SCALE GENOMIC DNA]</scope>
    <source>
        <strain evidence="4 5">DSM 44626</strain>
    </source>
</reference>